<sequence>MGETSSIHSQERIMTIFMRLLAGQSLAKQALADEYHKSAKAIQRDLMQINSAIEAADFADQLALVQRTEGRYLSEDYGAIFACYHTLTDN</sequence>
<accession>A0ABW4BJ41</accession>
<dbReference type="EMBL" id="JBHTOA010000048">
    <property type="protein sequence ID" value="MFD1400179.1"/>
    <property type="molecule type" value="Genomic_DNA"/>
</dbReference>
<evidence type="ECO:0008006" key="3">
    <source>
        <dbReference type="Google" id="ProtNLM"/>
    </source>
</evidence>
<evidence type="ECO:0000313" key="2">
    <source>
        <dbReference type="Proteomes" id="UP001597199"/>
    </source>
</evidence>
<protein>
    <recommendedName>
        <fullName evidence="3">Helix-turn-helix type 11 domain-containing protein</fullName>
    </recommendedName>
</protein>
<dbReference type="Proteomes" id="UP001597199">
    <property type="component" value="Unassembled WGS sequence"/>
</dbReference>
<dbReference type="RefSeq" id="WP_204118321.1">
    <property type="nucleotide sequence ID" value="NZ_BOLV01000004.1"/>
</dbReference>
<proteinExistence type="predicted"/>
<reference evidence="2" key="1">
    <citation type="journal article" date="2019" name="Int. J. Syst. Evol. Microbiol.">
        <title>The Global Catalogue of Microorganisms (GCM) 10K type strain sequencing project: providing services to taxonomists for standard genome sequencing and annotation.</title>
        <authorList>
            <consortium name="The Broad Institute Genomics Platform"/>
            <consortium name="The Broad Institute Genome Sequencing Center for Infectious Disease"/>
            <person name="Wu L."/>
            <person name="Ma J."/>
        </authorList>
    </citation>
    <scope>NUCLEOTIDE SEQUENCE [LARGE SCALE GENOMIC DNA]</scope>
    <source>
        <strain evidence="2">CCM 9110</strain>
    </source>
</reference>
<comment type="caution">
    <text evidence="1">The sequence shown here is derived from an EMBL/GenBank/DDBJ whole genome shotgun (WGS) entry which is preliminary data.</text>
</comment>
<keyword evidence="2" id="KW-1185">Reference proteome</keyword>
<gene>
    <name evidence="1" type="ORF">ACFQ41_12745</name>
</gene>
<evidence type="ECO:0000313" key="1">
    <source>
        <dbReference type="EMBL" id="MFD1400179.1"/>
    </source>
</evidence>
<organism evidence="1 2">
    <name type="scientific">Lacticaseibacillus suilingensis</name>
    <dbReference type="NCBI Taxonomy" id="2799577"/>
    <lineage>
        <taxon>Bacteria</taxon>
        <taxon>Bacillati</taxon>
        <taxon>Bacillota</taxon>
        <taxon>Bacilli</taxon>
        <taxon>Lactobacillales</taxon>
        <taxon>Lactobacillaceae</taxon>
        <taxon>Lacticaseibacillus</taxon>
    </lineage>
</organism>
<name>A0ABW4BJ41_9LACO</name>